<reference evidence="2" key="1">
    <citation type="journal article" date="2020" name="New Phytol.">
        <title>Comparative genomics reveals dynamic genome evolution in host specialist ectomycorrhizal fungi.</title>
        <authorList>
            <person name="Lofgren L.A."/>
            <person name="Nguyen N.H."/>
            <person name="Vilgalys R."/>
            <person name="Ruytinx J."/>
            <person name="Liao H.L."/>
            <person name="Branco S."/>
            <person name="Kuo A."/>
            <person name="LaButti K."/>
            <person name="Lipzen A."/>
            <person name="Andreopoulos W."/>
            <person name="Pangilinan J."/>
            <person name="Riley R."/>
            <person name="Hundley H."/>
            <person name="Na H."/>
            <person name="Barry K."/>
            <person name="Grigoriev I.V."/>
            <person name="Stajich J.E."/>
            <person name="Kennedy P.G."/>
        </authorList>
    </citation>
    <scope>NUCLEOTIDE SEQUENCE</scope>
    <source>
        <strain evidence="2">FC423</strain>
    </source>
</reference>
<name>A0A9P7JWZ3_9AGAM</name>
<feature type="domain" description="DUF6570" evidence="1">
    <location>
        <begin position="29"/>
        <end position="164"/>
    </location>
</feature>
<dbReference type="EMBL" id="JABBWM010000014">
    <property type="protein sequence ID" value="KAG2112594.1"/>
    <property type="molecule type" value="Genomic_DNA"/>
</dbReference>
<organism evidence="2 3">
    <name type="scientific">Suillus discolor</name>
    <dbReference type="NCBI Taxonomy" id="1912936"/>
    <lineage>
        <taxon>Eukaryota</taxon>
        <taxon>Fungi</taxon>
        <taxon>Dikarya</taxon>
        <taxon>Basidiomycota</taxon>
        <taxon>Agaricomycotina</taxon>
        <taxon>Agaricomycetes</taxon>
        <taxon>Agaricomycetidae</taxon>
        <taxon>Boletales</taxon>
        <taxon>Suillineae</taxon>
        <taxon>Suillaceae</taxon>
        <taxon>Suillus</taxon>
    </lineage>
</organism>
<sequence>MLEKSGITFQDSKAITINLCPECQSSLSKNKMPQLALANQLYRGSLPDRFSDLTWVEEKVCALYSITAHVTRLFQSSDPTQPRVFHGNTCAHEMNTVSTASVLPRTPSDVNGFLSVIFIGPEPFDPMRFASFFRVRKHKIWSFLVWLKHNNALYASVPLDASIMDLYPTDGPIPGLSDRVVQD</sequence>
<accession>A0A9P7JWZ3</accession>
<protein>
    <recommendedName>
        <fullName evidence="1">DUF6570 domain-containing protein</fullName>
    </recommendedName>
</protein>
<keyword evidence="3" id="KW-1185">Reference proteome</keyword>
<gene>
    <name evidence="2" type="ORF">F5147DRAFT_532231</name>
</gene>
<dbReference type="AlphaFoldDB" id="A0A9P7JWZ3"/>
<dbReference type="RefSeq" id="XP_041295393.1">
    <property type="nucleotide sequence ID" value="XM_041430101.1"/>
</dbReference>
<dbReference type="Proteomes" id="UP000823399">
    <property type="component" value="Unassembled WGS sequence"/>
</dbReference>
<comment type="caution">
    <text evidence="2">The sequence shown here is derived from an EMBL/GenBank/DDBJ whole genome shotgun (WGS) entry which is preliminary data.</text>
</comment>
<feature type="non-terminal residue" evidence="2">
    <location>
        <position position="183"/>
    </location>
</feature>
<evidence type="ECO:0000259" key="1">
    <source>
        <dbReference type="Pfam" id="PF20209"/>
    </source>
</evidence>
<dbReference type="Pfam" id="PF20209">
    <property type="entry name" value="DUF6570"/>
    <property type="match status" value="1"/>
</dbReference>
<proteinExistence type="predicted"/>
<dbReference type="InterPro" id="IPR046700">
    <property type="entry name" value="DUF6570"/>
</dbReference>
<dbReference type="GeneID" id="64692360"/>
<evidence type="ECO:0000313" key="2">
    <source>
        <dbReference type="EMBL" id="KAG2112594.1"/>
    </source>
</evidence>
<dbReference type="OrthoDB" id="3257061at2759"/>
<evidence type="ECO:0000313" key="3">
    <source>
        <dbReference type="Proteomes" id="UP000823399"/>
    </source>
</evidence>